<dbReference type="RefSeq" id="WP_008443619.1">
    <property type="nucleotide sequence ID" value="NZ_AOJK01000056.1"/>
</dbReference>
<dbReference type="EMBL" id="AOJK01000056">
    <property type="protein sequence ID" value="ELZ42381.1"/>
    <property type="molecule type" value="Genomic_DNA"/>
</dbReference>
<dbReference type="AlphaFoldDB" id="M0E3M5"/>
<dbReference type="InterPro" id="IPR036473">
    <property type="entry name" value="Mopterin_CF_MoaD-rel_C_sf"/>
</dbReference>
<proteinExistence type="predicted"/>
<accession>M0E3M5</accession>
<evidence type="ECO:0000313" key="3">
    <source>
        <dbReference type="EMBL" id="ELZ42381.1"/>
    </source>
</evidence>
<dbReference type="Gene3D" id="3.30.1370.80">
    <property type="entry name" value="Molybdopterin cofactor biosynthesis MoaD-related, C-terminal domain"/>
    <property type="match status" value="1"/>
</dbReference>
<protein>
    <recommendedName>
        <fullName evidence="2">Molybdopterin cofactor biosynthesis MoaD-related C-terminal domain-containing protein</fullName>
    </recommendedName>
</protein>
<dbReference type="Proteomes" id="UP000011586">
    <property type="component" value="Unassembled WGS sequence"/>
</dbReference>
<gene>
    <name evidence="3" type="ORF">C463_10930</name>
</gene>
<dbReference type="OrthoDB" id="263424at2157"/>
<evidence type="ECO:0000256" key="1">
    <source>
        <dbReference type="SAM" id="MobiDB-lite"/>
    </source>
</evidence>
<dbReference type="PATRIC" id="fig|1227465.4.peg.2131"/>
<dbReference type="Pfam" id="PF09189">
    <property type="entry name" value="MoaD_arch"/>
    <property type="match status" value="1"/>
</dbReference>
<evidence type="ECO:0000259" key="2">
    <source>
        <dbReference type="Pfam" id="PF09189"/>
    </source>
</evidence>
<feature type="compositionally biased region" description="Acidic residues" evidence="1">
    <location>
        <begin position="1"/>
        <end position="18"/>
    </location>
</feature>
<sequence length="120" mass="12758">MSDDGSITAEEDVGEESADSPGLPPAEDGWERKTIAYRGISRRLAAHYLRNLGGELVGTDDPAEATRVDGDGWRVTLSAEKVTAAAAIKLTEVTAEFAGDPEVLAELLPKYRQKAMRAGG</sequence>
<dbReference type="InterPro" id="IPR015272">
    <property type="entry name" value="MoadD_C"/>
</dbReference>
<dbReference type="STRING" id="1227465.C463_10930"/>
<name>M0E3M5_9EURY</name>
<organism evidence="3 4">
    <name type="scientific">Halorubrum californiense DSM 19288</name>
    <dbReference type="NCBI Taxonomy" id="1227465"/>
    <lineage>
        <taxon>Archaea</taxon>
        <taxon>Methanobacteriati</taxon>
        <taxon>Methanobacteriota</taxon>
        <taxon>Stenosarchaea group</taxon>
        <taxon>Halobacteria</taxon>
        <taxon>Halobacteriales</taxon>
        <taxon>Haloferacaceae</taxon>
        <taxon>Halorubrum</taxon>
    </lineage>
</organism>
<feature type="domain" description="Molybdopterin cofactor biosynthesis MoaD-related C-terminal" evidence="2">
    <location>
        <begin position="34"/>
        <end position="120"/>
    </location>
</feature>
<reference evidence="3 4" key="1">
    <citation type="journal article" date="2014" name="PLoS Genet.">
        <title>Phylogenetically driven sequencing of extremely halophilic archaea reveals strategies for static and dynamic osmo-response.</title>
        <authorList>
            <person name="Becker E.A."/>
            <person name="Seitzer P.M."/>
            <person name="Tritt A."/>
            <person name="Larsen D."/>
            <person name="Krusor M."/>
            <person name="Yao A.I."/>
            <person name="Wu D."/>
            <person name="Madern D."/>
            <person name="Eisen J.A."/>
            <person name="Darling A.E."/>
            <person name="Facciotti M.T."/>
        </authorList>
    </citation>
    <scope>NUCLEOTIDE SEQUENCE [LARGE SCALE GENOMIC DNA]</scope>
    <source>
        <strain evidence="3 4">DSM 19288</strain>
    </source>
</reference>
<evidence type="ECO:0000313" key="4">
    <source>
        <dbReference type="Proteomes" id="UP000011586"/>
    </source>
</evidence>
<keyword evidence="4" id="KW-1185">Reference proteome</keyword>
<comment type="caution">
    <text evidence="3">The sequence shown here is derived from an EMBL/GenBank/DDBJ whole genome shotgun (WGS) entry which is preliminary data.</text>
</comment>
<feature type="region of interest" description="Disordered" evidence="1">
    <location>
        <begin position="1"/>
        <end position="30"/>
    </location>
</feature>